<proteinExistence type="predicted"/>
<accession>A0ACB9B5D2</accession>
<gene>
    <name evidence="1" type="ORF">L6452_22874</name>
</gene>
<name>A0ACB9B5D2_ARCLA</name>
<evidence type="ECO:0000313" key="1">
    <source>
        <dbReference type="EMBL" id="KAI3715885.1"/>
    </source>
</evidence>
<organism evidence="1 2">
    <name type="scientific">Arctium lappa</name>
    <name type="common">Greater burdock</name>
    <name type="synonym">Lappa major</name>
    <dbReference type="NCBI Taxonomy" id="4217"/>
    <lineage>
        <taxon>Eukaryota</taxon>
        <taxon>Viridiplantae</taxon>
        <taxon>Streptophyta</taxon>
        <taxon>Embryophyta</taxon>
        <taxon>Tracheophyta</taxon>
        <taxon>Spermatophyta</taxon>
        <taxon>Magnoliopsida</taxon>
        <taxon>eudicotyledons</taxon>
        <taxon>Gunneridae</taxon>
        <taxon>Pentapetalae</taxon>
        <taxon>asterids</taxon>
        <taxon>campanulids</taxon>
        <taxon>Asterales</taxon>
        <taxon>Asteraceae</taxon>
        <taxon>Carduoideae</taxon>
        <taxon>Cardueae</taxon>
        <taxon>Arctiinae</taxon>
        <taxon>Arctium</taxon>
    </lineage>
</organism>
<evidence type="ECO:0000313" key="2">
    <source>
        <dbReference type="Proteomes" id="UP001055879"/>
    </source>
</evidence>
<comment type="caution">
    <text evidence="1">The sequence shown here is derived from an EMBL/GenBank/DDBJ whole genome shotgun (WGS) entry which is preliminary data.</text>
</comment>
<dbReference type="EMBL" id="CM042053">
    <property type="protein sequence ID" value="KAI3715885.1"/>
    <property type="molecule type" value="Genomic_DNA"/>
</dbReference>
<dbReference type="Proteomes" id="UP001055879">
    <property type="component" value="Linkage Group LG07"/>
</dbReference>
<protein>
    <submittedName>
        <fullName evidence="1">Uncharacterized protein</fullName>
    </submittedName>
</protein>
<reference evidence="2" key="1">
    <citation type="journal article" date="2022" name="Mol. Ecol. Resour.">
        <title>The genomes of chicory, endive, great burdock and yacon provide insights into Asteraceae palaeo-polyploidization history and plant inulin production.</title>
        <authorList>
            <person name="Fan W."/>
            <person name="Wang S."/>
            <person name="Wang H."/>
            <person name="Wang A."/>
            <person name="Jiang F."/>
            <person name="Liu H."/>
            <person name="Zhao H."/>
            <person name="Xu D."/>
            <person name="Zhang Y."/>
        </authorList>
    </citation>
    <scope>NUCLEOTIDE SEQUENCE [LARGE SCALE GENOMIC DNA]</scope>
    <source>
        <strain evidence="2">cv. Niubang</strain>
    </source>
</reference>
<sequence length="873" mass="96244">MSQISSYNFNDIVFHRRKMVKGRTWGRRVILTFCSGNHYKVHRRIKEACRNPNLQIILVDQSTCGTCLVMDDYAVISDTPQMLPPPPGSFLDREELIQHVGEFGVSQGYVVTIKQSKKEKVVVLGCQRGGVYRNRRKTIDEGTGELVRKRKSGSRLTNCPFELVGKKDDGFWVLTVKNGSHNHEPLSDITQHPSARRFTENEVLLIKEMTEAGLKPRQILKRLRQHNPELLSTPKHVYNIKTKLRQGNFTARRYKTLRPQTSAQGNSNSSTTSEPSWRQRYPPRVPNFIGGMFIDSQSRTSIDVINPATQQVVSQVPLTTGEEFRAAVFAAKCSLPSWRNTPVMTRQRIMFKFQELIRRDIDKIAQNITSEQGKTLKDARNEMLRGLEVVEHACGMTNLQTGEFVSNIRSGVDSYSLREPLGVCAGICPSNFPALVPLWMFPIAVACGNTFILKPSEKDPGACMILAELAMEAGLPNGVLNIVHGTNDIVNAICDDDDIKAITFVGPDSSGSHIHARASSNGKRVQSNIGAKNHAIVMPDANMGATLDALAAAGFGAAGQRCSALSTVVFVGGSKTWEEKLIERAKALKVNVGTDTDADLGPVINKMAKEKVNRLIQAGIDVGARLILDGRHIEVPKYEMGNFVGPTILSDVTDGMECYKEEITGPVLLCMQADSLEEAISIVNRNRYGFGASIFTKNGASARKFQTEIEAGQVGVNVPVPSPLPFFSFTGTEASFSGDLNFPGKSGVHFYTQIKTVTQQWKEFRCNDEIPLEMPPTNFQSTDGTSLLLPTHNFPNTDDRGPLASPSDNLHCDNGPSFAMPHKDFQTGEAVSLGLQLRDFQNSDGVSPALLMSDGSQDPKFLSHFLNWSRNAQ</sequence>
<reference evidence="1 2" key="2">
    <citation type="journal article" date="2022" name="Mol. Ecol. Resour.">
        <title>The genomes of chicory, endive, great burdock and yacon provide insights into Asteraceae paleo-polyploidization history and plant inulin production.</title>
        <authorList>
            <person name="Fan W."/>
            <person name="Wang S."/>
            <person name="Wang H."/>
            <person name="Wang A."/>
            <person name="Jiang F."/>
            <person name="Liu H."/>
            <person name="Zhao H."/>
            <person name="Xu D."/>
            <person name="Zhang Y."/>
        </authorList>
    </citation>
    <scope>NUCLEOTIDE SEQUENCE [LARGE SCALE GENOMIC DNA]</scope>
    <source>
        <strain evidence="2">cv. Niubang</strain>
    </source>
</reference>
<keyword evidence="2" id="KW-1185">Reference proteome</keyword>